<evidence type="ECO:0000256" key="1">
    <source>
        <dbReference type="SAM" id="MobiDB-lite"/>
    </source>
</evidence>
<gene>
    <name evidence="2" type="ORF">EZJ44_02825</name>
</gene>
<dbReference type="Proteomes" id="UP000293036">
    <property type="component" value="Unassembled WGS sequence"/>
</dbReference>
<dbReference type="OrthoDB" id="8480367at2"/>
<dbReference type="Pfam" id="PF12502">
    <property type="entry name" value="DUF3710"/>
    <property type="match status" value="1"/>
</dbReference>
<name>A0A4Q9V1D3_9ACTO</name>
<dbReference type="RefSeq" id="WP_131279919.1">
    <property type="nucleotide sequence ID" value="NZ_JBHSLR010000009.1"/>
</dbReference>
<evidence type="ECO:0000313" key="2">
    <source>
        <dbReference type="EMBL" id="TBW22853.1"/>
    </source>
</evidence>
<sequence length="212" mass="22754">MGLFSRAKNPDNNDVSVEVDESASVDTPSASDTSRESGPFDISEYGSVDELIDAGALKIPAVSGATIQFTTDPSEQHVLGVVYVKDDSVLQLQVFAAPKTKGLWDEIRLDMRTSIASQGGSSQEIDSPLGKGLAAQMPVGNSKDFAPHLFLGVDGPRWFMRVTLYGRAGADSNAAAQMLSILEHVVVDRGTEPHPPRELLALKIPHMDHRGE</sequence>
<dbReference type="InterPro" id="IPR022183">
    <property type="entry name" value="DUF3710"/>
</dbReference>
<proteinExistence type="predicted"/>
<keyword evidence="3" id="KW-1185">Reference proteome</keyword>
<comment type="caution">
    <text evidence="2">The sequence shown here is derived from an EMBL/GenBank/DDBJ whole genome shotgun (WGS) entry which is preliminary data.</text>
</comment>
<dbReference type="EMBL" id="SJDT01000002">
    <property type="protein sequence ID" value="TBW22853.1"/>
    <property type="molecule type" value="Genomic_DNA"/>
</dbReference>
<evidence type="ECO:0000313" key="3">
    <source>
        <dbReference type="Proteomes" id="UP000293036"/>
    </source>
</evidence>
<accession>A0A4Q9V1D3</accession>
<organism evidence="2 3">
    <name type="scientific">Arcanobacterium bovis</name>
    <dbReference type="NCBI Taxonomy" id="2529275"/>
    <lineage>
        <taxon>Bacteria</taxon>
        <taxon>Bacillati</taxon>
        <taxon>Actinomycetota</taxon>
        <taxon>Actinomycetes</taxon>
        <taxon>Actinomycetales</taxon>
        <taxon>Actinomycetaceae</taxon>
        <taxon>Arcanobacterium</taxon>
    </lineage>
</organism>
<dbReference type="AlphaFoldDB" id="A0A4Q9V1D3"/>
<reference evidence="2 3" key="1">
    <citation type="submission" date="2019-02" db="EMBL/GenBank/DDBJ databases">
        <title>Arcanobacterium bovis sp. nov., isolated from the milk of a cow with mastitis.</title>
        <authorList>
            <person name="Sammra O."/>
            <person name="Foster G."/>
            <person name="Hassan A."/>
            <person name="Alssahen M."/>
            <person name="Laemmler C."/>
            <person name="Borowiak M."/>
            <person name="Malorny B."/>
            <person name="Abdulmawjood A."/>
        </authorList>
    </citation>
    <scope>NUCLEOTIDE SEQUENCE [LARGE SCALE GENOMIC DNA]</scope>
    <source>
        <strain evidence="2 3">C605018/01/1</strain>
    </source>
</reference>
<feature type="region of interest" description="Disordered" evidence="1">
    <location>
        <begin position="1"/>
        <end position="42"/>
    </location>
</feature>
<protein>
    <submittedName>
        <fullName evidence="2">DUF3710 domain-containing protein</fullName>
    </submittedName>
</protein>